<organism evidence="1 2">
    <name type="scientific">Pseudomonas congelans</name>
    <dbReference type="NCBI Taxonomy" id="200452"/>
    <lineage>
        <taxon>Bacteria</taxon>
        <taxon>Pseudomonadati</taxon>
        <taxon>Pseudomonadota</taxon>
        <taxon>Gammaproteobacteria</taxon>
        <taxon>Pseudomonadales</taxon>
        <taxon>Pseudomonadaceae</taxon>
        <taxon>Pseudomonas</taxon>
    </lineage>
</organism>
<dbReference type="Proteomes" id="UP000183042">
    <property type="component" value="Unassembled WGS sequence"/>
</dbReference>
<sequence length="70" mass="7960">MPLSRVWCSWSTDNRTNAEYFFSKKTEFRAMIIVPALRVGMQFVTLRVTLNARLIPVPVSDPSADATQDL</sequence>
<gene>
    <name evidence="1" type="ORF">SAMN05216596_101545</name>
</gene>
<protein>
    <submittedName>
        <fullName evidence="1">Uncharacterized protein</fullName>
    </submittedName>
</protein>
<accession>A0A1H0JZV4</accession>
<proteinExistence type="predicted"/>
<dbReference type="EMBL" id="FNJH01000001">
    <property type="protein sequence ID" value="SDO49022.1"/>
    <property type="molecule type" value="Genomic_DNA"/>
</dbReference>
<name>A0A1H0JZV4_9PSED</name>
<keyword evidence="2" id="KW-1185">Reference proteome</keyword>
<evidence type="ECO:0000313" key="2">
    <source>
        <dbReference type="Proteomes" id="UP000183042"/>
    </source>
</evidence>
<reference evidence="1 2" key="1">
    <citation type="submission" date="2016-10" db="EMBL/GenBank/DDBJ databases">
        <authorList>
            <person name="Varghese N."/>
            <person name="Submissions S."/>
        </authorList>
    </citation>
    <scope>NUCLEOTIDE SEQUENCE [LARGE SCALE GENOMIC DNA]</scope>
    <source>
        <strain evidence="1 2">DSM 14939</strain>
    </source>
</reference>
<evidence type="ECO:0000313" key="1">
    <source>
        <dbReference type="EMBL" id="SDO49022.1"/>
    </source>
</evidence>
<comment type="caution">
    <text evidence="1">The sequence shown here is derived from an EMBL/GenBank/DDBJ whole genome shotgun (WGS) entry which is preliminary data.</text>
</comment>